<dbReference type="EnsemblProtists" id="PYU1_T010160">
    <property type="protein sequence ID" value="PYU1_T010160"/>
    <property type="gene ID" value="PYU1_G010140"/>
</dbReference>
<dbReference type="STRING" id="431595.K3WYW1"/>
<feature type="region of interest" description="Disordered" evidence="1">
    <location>
        <begin position="221"/>
        <end position="278"/>
    </location>
</feature>
<feature type="region of interest" description="Disordered" evidence="1">
    <location>
        <begin position="50"/>
        <end position="105"/>
    </location>
</feature>
<reference evidence="3" key="3">
    <citation type="submission" date="2015-02" db="UniProtKB">
        <authorList>
            <consortium name="EnsemblProtists"/>
        </authorList>
    </citation>
    <scope>IDENTIFICATION</scope>
    <source>
        <strain evidence="3">DAOM BR144</strain>
    </source>
</reference>
<dbReference type="PANTHER" id="PTHR13467">
    <property type="entry name" value="CUE DOMAIN CONTAINING PROTEIN 1"/>
    <property type="match status" value="1"/>
</dbReference>
<feature type="region of interest" description="Disordered" evidence="1">
    <location>
        <begin position="161"/>
        <end position="180"/>
    </location>
</feature>
<dbReference type="eggNOG" id="ENOG502S1ZM">
    <property type="taxonomic scope" value="Eukaryota"/>
</dbReference>
<dbReference type="Proteomes" id="UP000019132">
    <property type="component" value="Unassembled WGS sequence"/>
</dbReference>
<evidence type="ECO:0000259" key="2">
    <source>
        <dbReference type="PROSITE" id="PS51140"/>
    </source>
</evidence>
<dbReference type="Pfam" id="PF02845">
    <property type="entry name" value="CUE"/>
    <property type="match status" value="1"/>
</dbReference>
<accession>K3WYW1</accession>
<name>K3WYW1_GLOUD</name>
<dbReference type="InterPro" id="IPR009060">
    <property type="entry name" value="UBA-like_sf"/>
</dbReference>
<dbReference type="PROSITE" id="PS51140">
    <property type="entry name" value="CUE"/>
    <property type="match status" value="1"/>
</dbReference>
<dbReference type="GO" id="GO:0043130">
    <property type="term" value="F:ubiquitin binding"/>
    <property type="evidence" value="ECO:0007669"/>
    <property type="project" value="InterPro"/>
</dbReference>
<dbReference type="InParanoid" id="K3WYW1"/>
<dbReference type="InterPro" id="IPR040192">
    <property type="entry name" value="CUEDC1"/>
</dbReference>
<feature type="compositionally biased region" description="Basic and acidic residues" evidence="1">
    <location>
        <begin position="247"/>
        <end position="257"/>
    </location>
</feature>
<dbReference type="EMBL" id="GL376623">
    <property type="status" value="NOT_ANNOTATED_CDS"/>
    <property type="molecule type" value="Genomic_DNA"/>
</dbReference>
<proteinExistence type="predicted"/>
<dbReference type="OMA" id="HDMDHRR"/>
<sequence>MALSYAEGMDALRAMFPSWDASVLAELLEANDGHLENTIDMALSMEPPASSVRAFEDDVQPPPAPMAFASTSTAASPASASSAYYKSPSSSPRRKSTASSSSSLSRARVTLPDDFLRLPVDHTYDGYELSEQEQRDAIFAEMLQNEIFRQELMQNEEFSAHFNGDRRPSTASRRSSAAAYPEKSASEIASETFNAMSVKFASMSEVMKKKANEMYMRFQTRSDAPAEKDPYSHRPLMADDSSDEEDTNVRQRYKDRASSPSMGGVVRRTSAYASKKNE</sequence>
<feature type="compositionally biased region" description="Low complexity" evidence="1">
    <location>
        <begin position="66"/>
        <end position="105"/>
    </location>
</feature>
<keyword evidence="4" id="KW-1185">Reference proteome</keyword>
<evidence type="ECO:0000313" key="4">
    <source>
        <dbReference type="Proteomes" id="UP000019132"/>
    </source>
</evidence>
<dbReference type="Gene3D" id="1.10.8.10">
    <property type="entry name" value="DNA helicase RuvA subunit, C-terminal domain"/>
    <property type="match status" value="1"/>
</dbReference>
<reference evidence="4" key="2">
    <citation type="submission" date="2010-04" db="EMBL/GenBank/DDBJ databases">
        <authorList>
            <person name="Buell R."/>
            <person name="Hamilton J."/>
            <person name="Hostetler J."/>
        </authorList>
    </citation>
    <scope>NUCLEOTIDE SEQUENCE [LARGE SCALE GENOMIC DNA]</scope>
    <source>
        <strain evidence="4">DAOM:BR144</strain>
    </source>
</reference>
<evidence type="ECO:0000313" key="3">
    <source>
        <dbReference type="EnsemblProtists" id="PYU1_T010160"/>
    </source>
</evidence>
<protein>
    <recommendedName>
        <fullName evidence="2">CUE domain-containing protein</fullName>
    </recommendedName>
</protein>
<feature type="domain" description="CUE" evidence="2">
    <location>
        <begin position="4"/>
        <end position="47"/>
    </location>
</feature>
<organism evidence="3 4">
    <name type="scientific">Globisporangium ultimum (strain ATCC 200006 / CBS 805.95 / DAOM BR144)</name>
    <name type="common">Pythium ultimum</name>
    <dbReference type="NCBI Taxonomy" id="431595"/>
    <lineage>
        <taxon>Eukaryota</taxon>
        <taxon>Sar</taxon>
        <taxon>Stramenopiles</taxon>
        <taxon>Oomycota</taxon>
        <taxon>Peronosporomycetes</taxon>
        <taxon>Pythiales</taxon>
        <taxon>Pythiaceae</taxon>
        <taxon>Globisporangium</taxon>
    </lineage>
</organism>
<feature type="compositionally biased region" description="Low complexity" evidence="1">
    <location>
        <begin position="169"/>
        <end position="179"/>
    </location>
</feature>
<dbReference type="VEuPathDB" id="FungiDB:PYU1_G010140"/>
<dbReference type="PANTHER" id="PTHR13467:SF3">
    <property type="entry name" value="CUE DOMAIN-CONTAINING PROTEIN 1"/>
    <property type="match status" value="1"/>
</dbReference>
<reference evidence="4" key="1">
    <citation type="journal article" date="2010" name="Genome Biol.">
        <title>Genome sequence of the necrotrophic plant pathogen Pythium ultimum reveals original pathogenicity mechanisms and effector repertoire.</title>
        <authorList>
            <person name="Levesque C.A."/>
            <person name="Brouwer H."/>
            <person name="Cano L."/>
            <person name="Hamilton J.P."/>
            <person name="Holt C."/>
            <person name="Huitema E."/>
            <person name="Raffaele S."/>
            <person name="Robideau G.P."/>
            <person name="Thines M."/>
            <person name="Win J."/>
            <person name="Zerillo M.M."/>
            <person name="Beakes G.W."/>
            <person name="Boore J.L."/>
            <person name="Busam D."/>
            <person name="Dumas B."/>
            <person name="Ferriera S."/>
            <person name="Fuerstenberg S.I."/>
            <person name="Gachon C.M."/>
            <person name="Gaulin E."/>
            <person name="Govers F."/>
            <person name="Grenville-Briggs L."/>
            <person name="Horner N."/>
            <person name="Hostetler J."/>
            <person name="Jiang R.H."/>
            <person name="Johnson J."/>
            <person name="Krajaejun T."/>
            <person name="Lin H."/>
            <person name="Meijer H.J."/>
            <person name="Moore B."/>
            <person name="Morris P."/>
            <person name="Phuntmart V."/>
            <person name="Puiu D."/>
            <person name="Shetty J."/>
            <person name="Stajich J.E."/>
            <person name="Tripathy S."/>
            <person name="Wawra S."/>
            <person name="van West P."/>
            <person name="Whitty B.R."/>
            <person name="Coutinho P.M."/>
            <person name="Henrissat B."/>
            <person name="Martin F."/>
            <person name="Thomas P.D."/>
            <person name="Tyler B.M."/>
            <person name="De Vries R.P."/>
            <person name="Kamoun S."/>
            <person name="Yandell M."/>
            <person name="Tisserat N."/>
            <person name="Buell C.R."/>
        </authorList>
    </citation>
    <scope>NUCLEOTIDE SEQUENCE</scope>
    <source>
        <strain evidence="4">DAOM:BR144</strain>
    </source>
</reference>
<dbReference type="SMART" id="SM00546">
    <property type="entry name" value="CUE"/>
    <property type="match status" value="1"/>
</dbReference>
<evidence type="ECO:0000256" key="1">
    <source>
        <dbReference type="SAM" id="MobiDB-lite"/>
    </source>
</evidence>
<dbReference type="AlphaFoldDB" id="K3WYW1"/>
<dbReference type="InterPro" id="IPR003892">
    <property type="entry name" value="CUE"/>
</dbReference>
<dbReference type="SUPFAM" id="SSF46934">
    <property type="entry name" value="UBA-like"/>
    <property type="match status" value="1"/>
</dbReference>
<dbReference type="HOGENOM" id="CLU_092991_0_0_1"/>